<gene>
    <name evidence="3" type="ORF">PPNO1_LOCUS5661</name>
</gene>
<feature type="compositionally biased region" description="Acidic residues" evidence="1">
    <location>
        <begin position="101"/>
        <end position="121"/>
    </location>
</feature>
<reference evidence="3" key="1">
    <citation type="submission" date="2022-11" db="EMBL/GenBank/DDBJ databases">
        <authorList>
            <person name="Scott C."/>
            <person name="Bruce N."/>
        </authorList>
    </citation>
    <scope>NUCLEOTIDE SEQUENCE</scope>
</reference>
<feature type="signal peptide" evidence="2">
    <location>
        <begin position="1"/>
        <end position="23"/>
    </location>
</feature>
<accession>A0A9P1H3G8</accession>
<dbReference type="Proteomes" id="UP000838763">
    <property type="component" value="Unassembled WGS sequence"/>
</dbReference>
<evidence type="ECO:0000256" key="2">
    <source>
        <dbReference type="SAM" id="SignalP"/>
    </source>
</evidence>
<protein>
    <submittedName>
        <fullName evidence="3">Uncharacterized protein</fullName>
    </submittedName>
</protein>
<dbReference type="OrthoDB" id="10581796at2759"/>
<organism evidence="3 4">
    <name type="scientific">Parascedosporium putredinis</name>
    <dbReference type="NCBI Taxonomy" id="1442378"/>
    <lineage>
        <taxon>Eukaryota</taxon>
        <taxon>Fungi</taxon>
        <taxon>Dikarya</taxon>
        <taxon>Ascomycota</taxon>
        <taxon>Pezizomycotina</taxon>
        <taxon>Sordariomycetes</taxon>
        <taxon>Hypocreomycetidae</taxon>
        <taxon>Microascales</taxon>
        <taxon>Microascaceae</taxon>
        <taxon>Parascedosporium</taxon>
    </lineage>
</organism>
<proteinExistence type="predicted"/>
<feature type="compositionally biased region" description="Low complexity" evidence="1">
    <location>
        <begin position="122"/>
        <end position="146"/>
    </location>
</feature>
<sequence length="363" mass="38073">MKSRTLALLVAGLYGLEPSLVTSIEAETETTIPSSIPSVDLPTVSDIPSISESETAAPTSSFAEEEETASSIPDDTETPSPSLTDLPTDIPTDTVTVATETETETATETDTESVTESEAETATEIATESATETVTESATETVTESATESETESSTESETESATEKTETATETAESSGPPSAAPTVPASFKLASTSGPTAGKSLQTRNANGFYLAFNTSYLPEASFSYEAETGYLRPGPAVYTCATYSVGQTFALLAACTPGTANWQMVTCEPPSGKTLQCSAPACDFVGHTVWGQAGTDMEGMSWTEYTQVCDPDAEPWTHLYTTTYELPEYEVWTIALGPENATGDDSLVPIDLAVQAVDSS</sequence>
<feature type="compositionally biased region" description="Acidic residues" evidence="1">
    <location>
        <begin position="147"/>
        <end position="161"/>
    </location>
</feature>
<keyword evidence="4" id="KW-1185">Reference proteome</keyword>
<comment type="caution">
    <text evidence="3">The sequence shown here is derived from an EMBL/GenBank/DDBJ whole genome shotgun (WGS) entry which is preliminary data.</text>
</comment>
<feature type="compositionally biased region" description="Low complexity" evidence="1">
    <location>
        <begin position="51"/>
        <end position="62"/>
    </location>
</feature>
<dbReference type="AlphaFoldDB" id="A0A9P1H3G8"/>
<keyword evidence="2" id="KW-0732">Signal</keyword>
<evidence type="ECO:0000313" key="4">
    <source>
        <dbReference type="Proteomes" id="UP000838763"/>
    </source>
</evidence>
<evidence type="ECO:0000256" key="1">
    <source>
        <dbReference type="SAM" id="MobiDB-lite"/>
    </source>
</evidence>
<feature type="compositionally biased region" description="Low complexity" evidence="1">
    <location>
        <begin position="83"/>
        <end position="100"/>
    </location>
</feature>
<name>A0A9P1H3G8_9PEZI</name>
<feature type="region of interest" description="Disordered" evidence="1">
    <location>
        <begin position="29"/>
        <end position="193"/>
    </location>
</feature>
<feature type="chain" id="PRO_5040396706" evidence="2">
    <location>
        <begin position="24"/>
        <end position="363"/>
    </location>
</feature>
<evidence type="ECO:0000313" key="3">
    <source>
        <dbReference type="EMBL" id="CAI4215989.1"/>
    </source>
</evidence>
<dbReference type="EMBL" id="CALLCH030000014">
    <property type="protein sequence ID" value="CAI4215989.1"/>
    <property type="molecule type" value="Genomic_DNA"/>
</dbReference>